<sequence>MDTKPIALRAALAGLVLLLPEFICGRVSHVHANVIPHRPQPTTPTFHLRQLVFITPQLVSIMLVFVHIRIVWKNYHRRVRIYLKLALLSSLVSLSTALLQSGFRASMRWCCVAPFSWYELPALFLSSRRSPTTPVVQPVRCTPAFGTAWRFVLVALHFAGTFVCFVAVALVVCSNV</sequence>
<keyword evidence="1" id="KW-1133">Transmembrane helix</keyword>
<accession>A0A485KXL2</accession>
<reference evidence="2" key="2">
    <citation type="submission" date="2019-06" db="EMBL/GenBank/DDBJ databases">
        <title>Genomics analysis of Aphanomyces spp. identifies a new class of oomycete effector associated with host adaptation.</title>
        <authorList>
            <person name="Gaulin E."/>
        </authorList>
    </citation>
    <scope>NUCLEOTIDE SEQUENCE</scope>
    <source>
        <strain evidence="2">CBS 578.67</strain>
    </source>
</reference>
<reference evidence="3 4" key="1">
    <citation type="submission" date="2019-03" db="EMBL/GenBank/DDBJ databases">
        <authorList>
            <person name="Gaulin E."/>
            <person name="Dumas B."/>
        </authorList>
    </citation>
    <scope>NUCLEOTIDE SEQUENCE [LARGE SCALE GENOMIC DNA]</scope>
    <source>
        <strain evidence="3">CBS 568.67</strain>
    </source>
</reference>
<dbReference type="EMBL" id="CAADRA010005391">
    <property type="protein sequence ID" value="VFT89311.1"/>
    <property type="molecule type" value="Genomic_DNA"/>
</dbReference>
<organism evidence="3 4">
    <name type="scientific">Aphanomyces stellatus</name>
    <dbReference type="NCBI Taxonomy" id="120398"/>
    <lineage>
        <taxon>Eukaryota</taxon>
        <taxon>Sar</taxon>
        <taxon>Stramenopiles</taxon>
        <taxon>Oomycota</taxon>
        <taxon>Saprolegniomycetes</taxon>
        <taxon>Saprolegniales</taxon>
        <taxon>Verrucalvaceae</taxon>
        <taxon>Aphanomyces</taxon>
    </lineage>
</organism>
<dbReference type="Proteomes" id="UP000332933">
    <property type="component" value="Unassembled WGS sequence"/>
</dbReference>
<proteinExistence type="predicted"/>
<feature type="transmembrane region" description="Helical" evidence="1">
    <location>
        <begin position="48"/>
        <end position="72"/>
    </location>
</feature>
<keyword evidence="1" id="KW-0472">Membrane</keyword>
<feature type="transmembrane region" description="Helical" evidence="1">
    <location>
        <begin position="81"/>
        <end position="99"/>
    </location>
</feature>
<gene>
    <name evidence="3" type="primary">Aste57867_12460</name>
    <name evidence="2" type="ORF">As57867_012414</name>
    <name evidence="3" type="ORF">ASTE57867_12460</name>
</gene>
<dbReference type="EMBL" id="VJMH01005370">
    <property type="protein sequence ID" value="KAF0696798.1"/>
    <property type="molecule type" value="Genomic_DNA"/>
</dbReference>
<evidence type="ECO:0000313" key="2">
    <source>
        <dbReference type="EMBL" id="KAF0696798.1"/>
    </source>
</evidence>
<evidence type="ECO:0000313" key="4">
    <source>
        <dbReference type="Proteomes" id="UP000332933"/>
    </source>
</evidence>
<protein>
    <submittedName>
        <fullName evidence="3">Aste57867_12460 protein</fullName>
    </submittedName>
</protein>
<dbReference type="AlphaFoldDB" id="A0A485KXL2"/>
<feature type="transmembrane region" description="Helical" evidence="1">
    <location>
        <begin position="148"/>
        <end position="173"/>
    </location>
</feature>
<evidence type="ECO:0000256" key="1">
    <source>
        <dbReference type="SAM" id="Phobius"/>
    </source>
</evidence>
<dbReference type="OrthoDB" id="10341451at2759"/>
<evidence type="ECO:0000313" key="3">
    <source>
        <dbReference type="EMBL" id="VFT89311.1"/>
    </source>
</evidence>
<name>A0A485KXL2_9STRA</name>
<keyword evidence="1" id="KW-0812">Transmembrane</keyword>
<keyword evidence="4" id="KW-1185">Reference proteome</keyword>